<dbReference type="EMBL" id="FNTH01000001">
    <property type="protein sequence ID" value="SEC68825.1"/>
    <property type="molecule type" value="Genomic_DNA"/>
</dbReference>
<dbReference type="Pfam" id="PF12833">
    <property type="entry name" value="HTH_18"/>
    <property type="match status" value="1"/>
</dbReference>
<accession>A0A1H4UJG9</accession>
<dbReference type="AlphaFoldDB" id="A0A1H4UJG9"/>
<dbReference type="InterPro" id="IPR029062">
    <property type="entry name" value="Class_I_gatase-like"/>
</dbReference>
<sequence length="319" mass="34551">MKLIVLVLDGVFDTGLATVLDALTTANELADLVGSPGPRFHVSLVGVRSEVRSAQGLSVPVTAVAHCPTADCVIVPAIGCKMPGPLQQALARDDVTDAASVLRDWAAAGTRIAAACVGTFVLAQAGLLDQHEATTSWWLTPLFRERYPAVRLDSRRMIVSSGQFVTAGAALGHIDMTLWLIRQTNPELAGLVASYLIVDSRPSQSAYAISDHLAHSDALVERFDRWARERIGTAFKLDEAARDLATSKRTLARRIRDVLGKTPISHVQDIRIERAVHLLKTSDTSVDSIAHTVGYADGVTLRTLLRRRLGKGIREIKRV</sequence>
<organism evidence="2 3">
    <name type="scientific">Bradyrhizobium erythrophlei</name>
    <dbReference type="NCBI Taxonomy" id="1437360"/>
    <lineage>
        <taxon>Bacteria</taxon>
        <taxon>Pseudomonadati</taxon>
        <taxon>Pseudomonadota</taxon>
        <taxon>Alphaproteobacteria</taxon>
        <taxon>Hyphomicrobiales</taxon>
        <taxon>Nitrobacteraceae</taxon>
        <taxon>Bradyrhizobium</taxon>
    </lineage>
</organism>
<dbReference type="PANTHER" id="PTHR43130:SF11">
    <property type="entry name" value="TRANSCRIPTIONAL REGULATORY PROTEIN"/>
    <property type="match status" value="1"/>
</dbReference>
<proteinExistence type="predicted"/>
<evidence type="ECO:0000313" key="2">
    <source>
        <dbReference type="EMBL" id="SEC68825.1"/>
    </source>
</evidence>
<dbReference type="RefSeq" id="WP_092115732.1">
    <property type="nucleotide sequence ID" value="NZ_FNTH01000001.1"/>
</dbReference>
<keyword evidence="2" id="KW-0238">DNA-binding</keyword>
<gene>
    <name evidence="2" type="ORF">SAMN05444164_2479</name>
</gene>
<dbReference type="PROSITE" id="PS01124">
    <property type="entry name" value="HTH_ARAC_FAMILY_2"/>
    <property type="match status" value="1"/>
</dbReference>
<dbReference type="Proteomes" id="UP000198992">
    <property type="component" value="Unassembled WGS sequence"/>
</dbReference>
<reference evidence="2 3" key="1">
    <citation type="submission" date="2016-10" db="EMBL/GenBank/DDBJ databases">
        <authorList>
            <person name="de Groot N.N."/>
        </authorList>
    </citation>
    <scope>NUCLEOTIDE SEQUENCE [LARGE SCALE GENOMIC DNA]</scope>
    <source>
        <strain evidence="2 3">MT12</strain>
    </source>
</reference>
<feature type="domain" description="HTH araC/xylS-type" evidence="1">
    <location>
        <begin position="221"/>
        <end position="319"/>
    </location>
</feature>
<dbReference type="InterPro" id="IPR052158">
    <property type="entry name" value="INH-QAR"/>
</dbReference>
<dbReference type="InterPro" id="IPR002818">
    <property type="entry name" value="DJ-1/PfpI"/>
</dbReference>
<dbReference type="SUPFAM" id="SSF52317">
    <property type="entry name" value="Class I glutamine amidotransferase-like"/>
    <property type="match status" value="1"/>
</dbReference>
<evidence type="ECO:0000259" key="1">
    <source>
        <dbReference type="PROSITE" id="PS01124"/>
    </source>
</evidence>
<name>A0A1H4UJG9_9BRAD</name>
<dbReference type="OrthoDB" id="186587at2"/>
<dbReference type="GO" id="GO:0043565">
    <property type="term" value="F:sequence-specific DNA binding"/>
    <property type="evidence" value="ECO:0007669"/>
    <property type="project" value="InterPro"/>
</dbReference>
<dbReference type="InterPro" id="IPR018060">
    <property type="entry name" value="HTH_AraC"/>
</dbReference>
<dbReference type="Gene3D" id="1.10.10.60">
    <property type="entry name" value="Homeodomain-like"/>
    <property type="match status" value="1"/>
</dbReference>
<protein>
    <submittedName>
        <fullName evidence="2">Transcriptional regulator GlxA family, contains an amidase domain and an AraC-type DNA-binding HTH domain</fullName>
    </submittedName>
</protein>
<dbReference type="Gene3D" id="3.40.50.880">
    <property type="match status" value="1"/>
</dbReference>
<evidence type="ECO:0000313" key="3">
    <source>
        <dbReference type="Proteomes" id="UP000198992"/>
    </source>
</evidence>
<dbReference type="Pfam" id="PF01965">
    <property type="entry name" value="DJ-1_PfpI"/>
    <property type="match status" value="1"/>
</dbReference>
<dbReference type="GO" id="GO:0003700">
    <property type="term" value="F:DNA-binding transcription factor activity"/>
    <property type="evidence" value="ECO:0007669"/>
    <property type="project" value="InterPro"/>
</dbReference>
<dbReference type="PANTHER" id="PTHR43130">
    <property type="entry name" value="ARAC-FAMILY TRANSCRIPTIONAL REGULATOR"/>
    <property type="match status" value="1"/>
</dbReference>
<dbReference type="SMART" id="SM00342">
    <property type="entry name" value="HTH_ARAC"/>
    <property type="match status" value="1"/>
</dbReference>